<evidence type="ECO:0000256" key="2">
    <source>
        <dbReference type="ARBA" id="ARBA00012405"/>
    </source>
</evidence>
<dbReference type="SUPFAM" id="SSF56176">
    <property type="entry name" value="FAD-binding/transporter-associated domain-like"/>
    <property type="match status" value="1"/>
</dbReference>
<keyword evidence="6" id="KW-0472">Membrane</keyword>
<dbReference type="Proteomes" id="UP000094526">
    <property type="component" value="Unassembled WGS sequence"/>
</dbReference>
<dbReference type="GO" id="GO:0016020">
    <property type="term" value="C:membrane"/>
    <property type="evidence" value="ECO:0007669"/>
    <property type="project" value="UniProtKB-SubCell"/>
</dbReference>
<evidence type="ECO:0000256" key="4">
    <source>
        <dbReference type="ARBA" id="ARBA00022989"/>
    </source>
</evidence>
<dbReference type="InterPro" id="IPR016166">
    <property type="entry name" value="FAD-bd_PCMH"/>
</dbReference>
<dbReference type="Gene3D" id="3.30.465.10">
    <property type="match status" value="1"/>
</dbReference>
<evidence type="ECO:0000259" key="8">
    <source>
        <dbReference type="PROSITE" id="PS51387"/>
    </source>
</evidence>
<evidence type="ECO:0000256" key="3">
    <source>
        <dbReference type="ARBA" id="ARBA00022692"/>
    </source>
</evidence>
<keyword evidence="4" id="KW-1133">Transmembrane helix</keyword>
<name>A0A1C1CH92_9EURO</name>
<comment type="subcellular location">
    <subcellularLocation>
        <location evidence="1">Membrane</location>
        <topology evidence="1">Single-pass membrane protein</topology>
    </subcellularLocation>
</comment>
<accession>A0A1C1CH92</accession>
<dbReference type="PANTHER" id="PTHR10801:SF0">
    <property type="entry name" value="DELTA(24)-STEROL REDUCTASE"/>
    <property type="match status" value="1"/>
</dbReference>
<keyword evidence="10" id="KW-1185">Reference proteome</keyword>
<dbReference type="GO" id="GO:0005737">
    <property type="term" value="C:cytoplasm"/>
    <property type="evidence" value="ECO:0007669"/>
    <property type="project" value="TreeGrafter"/>
</dbReference>
<dbReference type="InterPro" id="IPR036318">
    <property type="entry name" value="FAD-bd_PCMH-like_sf"/>
</dbReference>
<dbReference type="GO" id="GO:0071949">
    <property type="term" value="F:FAD binding"/>
    <property type="evidence" value="ECO:0007669"/>
    <property type="project" value="InterPro"/>
</dbReference>
<dbReference type="GO" id="GO:0008202">
    <property type="term" value="P:steroid metabolic process"/>
    <property type="evidence" value="ECO:0007669"/>
    <property type="project" value="TreeGrafter"/>
</dbReference>
<dbReference type="OrthoDB" id="415825at2759"/>
<evidence type="ECO:0000256" key="5">
    <source>
        <dbReference type="ARBA" id="ARBA00023002"/>
    </source>
</evidence>
<feature type="region of interest" description="Disordered" evidence="7">
    <location>
        <begin position="389"/>
        <end position="424"/>
    </location>
</feature>
<dbReference type="STRING" id="86049.A0A1C1CH92"/>
<proteinExistence type="predicted"/>
<dbReference type="Pfam" id="PF01565">
    <property type="entry name" value="FAD_binding_4"/>
    <property type="match status" value="1"/>
</dbReference>
<dbReference type="EC" id="1.3.1.72" evidence="2"/>
<dbReference type="GO" id="GO:0000246">
    <property type="term" value="F:Delta24(24-1) sterol reductase activity"/>
    <property type="evidence" value="ECO:0007669"/>
    <property type="project" value="TreeGrafter"/>
</dbReference>
<dbReference type="PROSITE" id="PS51387">
    <property type="entry name" value="FAD_PCMH"/>
    <property type="match status" value="1"/>
</dbReference>
<evidence type="ECO:0000256" key="6">
    <source>
        <dbReference type="ARBA" id="ARBA00023136"/>
    </source>
</evidence>
<evidence type="ECO:0000256" key="1">
    <source>
        <dbReference type="ARBA" id="ARBA00004167"/>
    </source>
</evidence>
<sequence length="559" mass="63014">MGDSSGSFDHDASLVEHKAAVARISKQVTDFHTSKVPFRIFHGNTNSTRLSERLRDATVDISSLDHVLSVSPSKQTCLVEPNVPMDKLVEATLRHGLVPPVVPEFPGITVGGGFAGTAGESSSFRHGFFDRSVTWLEVVLADGEVVTASEEERRDLFHGMAGTFGTLGVITLFEMRLLPAKEFVELSYLRVGSIEQAQKVIKQVTKQKETDFVDGIMFAPDKGVVMSGQLADRSDETKHLPVVTFTKAWDQWFYLHAEARMDSVMPSSTSTPTSKSPFASPPRDLIPLTDYLFRYDRGAFWTGRFAYTYFYVPFIRPVRWLADYFMHTRIMYHALHRSGLYQRFIIQDMALPNKNMPEFSHWLDTELPHVYPRWLCPLKPGEGVSMNPHLRNGPLASTAEGDSGSRSGSATATDRVEGGDEDDDQLDNALLNIGIWGETPAAYLQVTINRLIERKLKSLGGMKWLYAQTFYTEDEFWDIYDKKWYDGLRMKYKAAGYIPSVFDKVQTRHILEDVADEDGKIVKKDVRLPVERGLWSVWPLAGVYGVLSALKGGDYLRKR</sequence>
<protein>
    <recommendedName>
        <fullName evidence="2">Delta(24)-sterol reductase</fullName>
        <ecNumber evidence="2">1.3.1.72</ecNumber>
    </recommendedName>
</protein>
<dbReference type="GO" id="GO:0050614">
    <property type="term" value="F:Delta24-sterol reductase activity"/>
    <property type="evidence" value="ECO:0007669"/>
    <property type="project" value="UniProtKB-EC"/>
</dbReference>
<comment type="caution">
    <text evidence="9">The sequence shown here is derived from an EMBL/GenBank/DDBJ whole genome shotgun (WGS) entry which is preliminary data.</text>
</comment>
<organism evidence="9 10">
    <name type="scientific">Cladophialophora carrionii</name>
    <dbReference type="NCBI Taxonomy" id="86049"/>
    <lineage>
        <taxon>Eukaryota</taxon>
        <taxon>Fungi</taxon>
        <taxon>Dikarya</taxon>
        <taxon>Ascomycota</taxon>
        <taxon>Pezizomycotina</taxon>
        <taxon>Eurotiomycetes</taxon>
        <taxon>Chaetothyriomycetidae</taxon>
        <taxon>Chaetothyriales</taxon>
        <taxon>Herpotrichiellaceae</taxon>
        <taxon>Cladophialophora</taxon>
    </lineage>
</organism>
<dbReference type="VEuPathDB" id="FungiDB:G647_04486"/>
<gene>
    <name evidence="9" type="ORF">CLCR_03439</name>
</gene>
<dbReference type="EMBL" id="LGRB01000013">
    <property type="protein sequence ID" value="OCT47868.1"/>
    <property type="molecule type" value="Genomic_DNA"/>
</dbReference>
<dbReference type="PANTHER" id="PTHR10801">
    <property type="entry name" value="24-DEHYDROCHOLESTEROL REDUCTASE"/>
    <property type="match status" value="1"/>
</dbReference>
<dbReference type="eggNOG" id="KOG1262">
    <property type="taxonomic scope" value="Eukaryota"/>
</dbReference>
<evidence type="ECO:0000256" key="7">
    <source>
        <dbReference type="SAM" id="MobiDB-lite"/>
    </source>
</evidence>
<keyword evidence="3" id="KW-0812">Transmembrane</keyword>
<keyword evidence="5" id="KW-0560">Oxidoreductase</keyword>
<dbReference type="InterPro" id="IPR006094">
    <property type="entry name" value="Oxid_FAD_bind_N"/>
</dbReference>
<dbReference type="AlphaFoldDB" id="A0A1C1CH92"/>
<dbReference type="InterPro" id="IPR016169">
    <property type="entry name" value="FAD-bd_PCMH_sub2"/>
</dbReference>
<evidence type="ECO:0000313" key="9">
    <source>
        <dbReference type="EMBL" id="OCT47868.1"/>
    </source>
</evidence>
<feature type="domain" description="FAD-binding PCMH-type" evidence="8">
    <location>
        <begin position="8"/>
        <end position="180"/>
    </location>
</feature>
<dbReference type="InterPro" id="IPR040165">
    <property type="entry name" value="Diminuto-like"/>
</dbReference>
<reference evidence="10" key="1">
    <citation type="submission" date="2015-07" db="EMBL/GenBank/DDBJ databases">
        <authorList>
            <person name="Teixeira M.M."/>
            <person name="Souza R.C."/>
            <person name="Almeida L.G."/>
            <person name="Vicente V.A."/>
            <person name="de Hoog S."/>
            <person name="Bocca A.L."/>
            <person name="de Almeida S.R."/>
            <person name="Vasconcelos A.T."/>
            <person name="Felipe M.S."/>
        </authorList>
    </citation>
    <scope>NUCLEOTIDE SEQUENCE [LARGE SCALE GENOMIC DNA]</scope>
    <source>
        <strain evidence="10">KSF</strain>
    </source>
</reference>
<dbReference type="VEuPathDB" id="FungiDB:CLCR_03439"/>
<evidence type="ECO:0000313" key="10">
    <source>
        <dbReference type="Proteomes" id="UP000094526"/>
    </source>
</evidence>